<dbReference type="Pfam" id="PF00356">
    <property type="entry name" value="LacI"/>
    <property type="match status" value="1"/>
</dbReference>
<keyword evidence="1" id="KW-0805">Transcription regulation</keyword>
<dbReference type="PANTHER" id="PTHR30146:SF153">
    <property type="entry name" value="LACTOSE OPERON REPRESSOR"/>
    <property type="match status" value="1"/>
</dbReference>
<dbReference type="CDD" id="cd01392">
    <property type="entry name" value="HTH_LacI"/>
    <property type="match status" value="1"/>
</dbReference>
<gene>
    <name evidence="6" type="ORF">ACFFJ8_25815</name>
</gene>
<dbReference type="PROSITE" id="PS50932">
    <property type="entry name" value="HTH_LACI_2"/>
    <property type="match status" value="1"/>
</dbReference>
<accession>A0ABV6JG37</accession>
<dbReference type="Gene3D" id="3.40.50.2300">
    <property type="match status" value="2"/>
</dbReference>
<dbReference type="Proteomes" id="UP001589818">
    <property type="component" value="Unassembled WGS sequence"/>
</dbReference>
<dbReference type="Pfam" id="PF00532">
    <property type="entry name" value="Peripla_BP_1"/>
    <property type="match status" value="1"/>
</dbReference>
<dbReference type="EMBL" id="JBHLVF010000041">
    <property type="protein sequence ID" value="MFC0394766.1"/>
    <property type="molecule type" value="Genomic_DNA"/>
</dbReference>
<dbReference type="SMART" id="SM00354">
    <property type="entry name" value="HTH_LACI"/>
    <property type="match status" value="1"/>
</dbReference>
<evidence type="ECO:0000256" key="1">
    <source>
        <dbReference type="ARBA" id="ARBA00023015"/>
    </source>
</evidence>
<proteinExistence type="predicted"/>
<evidence type="ECO:0000256" key="4">
    <source>
        <dbReference type="SAM" id="MobiDB-lite"/>
    </source>
</evidence>
<name>A0ABV6JG37_9BACL</name>
<dbReference type="InterPro" id="IPR028082">
    <property type="entry name" value="Peripla_BP_I"/>
</dbReference>
<keyword evidence="7" id="KW-1185">Reference proteome</keyword>
<feature type="region of interest" description="Disordered" evidence="4">
    <location>
        <begin position="323"/>
        <end position="353"/>
    </location>
</feature>
<dbReference type="GO" id="GO:0003677">
    <property type="term" value="F:DNA binding"/>
    <property type="evidence" value="ECO:0007669"/>
    <property type="project" value="UniProtKB-KW"/>
</dbReference>
<evidence type="ECO:0000313" key="6">
    <source>
        <dbReference type="EMBL" id="MFC0394766.1"/>
    </source>
</evidence>
<evidence type="ECO:0000256" key="2">
    <source>
        <dbReference type="ARBA" id="ARBA00023125"/>
    </source>
</evidence>
<comment type="caution">
    <text evidence="6">The sequence shown here is derived from an EMBL/GenBank/DDBJ whole genome shotgun (WGS) entry which is preliminary data.</text>
</comment>
<dbReference type="InterPro" id="IPR001761">
    <property type="entry name" value="Peripla_BP/Lac1_sug-bd_dom"/>
</dbReference>
<evidence type="ECO:0000259" key="5">
    <source>
        <dbReference type="PROSITE" id="PS50932"/>
    </source>
</evidence>
<organism evidence="6 7">
    <name type="scientific">Paenibacillus mendelii</name>
    <dbReference type="NCBI Taxonomy" id="206163"/>
    <lineage>
        <taxon>Bacteria</taxon>
        <taxon>Bacillati</taxon>
        <taxon>Bacillota</taxon>
        <taxon>Bacilli</taxon>
        <taxon>Bacillales</taxon>
        <taxon>Paenibacillaceae</taxon>
        <taxon>Paenibacillus</taxon>
    </lineage>
</organism>
<evidence type="ECO:0000256" key="3">
    <source>
        <dbReference type="ARBA" id="ARBA00023163"/>
    </source>
</evidence>
<dbReference type="SUPFAM" id="SSF47413">
    <property type="entry name" value="lambda repressor-like DNA-binding domains"/>
    <property type="match status" value="1"/>
</dbReference>
<protein>
    <submittedName>
        <fullName evidence="6">LacI family DNA-binding transcriptional regulator</fullName>
    </submittedName>
</protein>
<dbReference type="Gene3D" id="1.10.260.40">
    <property type="entry name" value="lambda repressor-like DNA-binding domains"/>
    <property type="match status" value="1"/>
</dbReference>
<dbReference type="CDD" id="cd06267">
    <property type="entry name" value="PBP1_LacI_sugar_binding-like"/>
    <property type="match status" value="1"/>
</dbReference>
<dbReference type="InterPro" id="IPR010982">
    <property type="entry name" value="Lambda_DNA-bd_dom_sf"/>
</dbReference>
<dbReference type="SUPFAM" id="SSF53822">
    <property type="entry name" value="Periplasmic binding protein-like I"/>
    <property type="match status" value="1"/>
</dbReference>
<feature type="domain" description="HTH lacI-type" evidence="5">
    <location>
        <begin position="5"/>
        <end position="61"/>
    </location>
</feature>
<dbReference type="RefSeq" id="WP_204815935.1">
    <property type="nucleotide sequence ID" value="NZ_JANHOF010000001.1"/>
</dbReference>
<evidence type="ECO:0000313" key="7">
    <source>
        <dbReference type="Proteomes" id="UP001589818"/>
    </source>
</evidence>
<keyword evidence="3" id="KW-0804">Transcription</keyword>
<reference evidence="6 7" key="1">
    <citation type="submission" date="2024-09" db="EMBL/GenBank/DDBJ databases">
        <authorList>
            <person name="Sun Q."/>
            <person name="Mori K."/>
        </authorList>
    </citation>
    <scope>NUCLEOTIDE SEQUENCE [LARGE SCALE GENOMIC DNA]</scope>
    <source>
        <strain evidence="6 7">CCM 4839</strain>
    </source>
</reference>
<dbReference type="PANTHER" id="PTHR30146">
    <property type="entry name" value="LACI-RELATED TRANSCRIPTIONAL REPRESSOR"/>
    <property type="match status" value="1"/>
</dbReference>
<dbReference type="InterPro" id="IPR000843">
    <property type="entry name" value="HTH_LacI"/>
</dbReference>
<keyword evidence="2 6" id="KW-0238">DNA-binding</keyword>
<sequence>MKKKPTSRDVAKKAGVSQTTVSLILNNRTDMTFPETTRRKVREAARELNYVPNQFARGLKTNQSRLIGLLLPTISNPYYQTLAQHIEEFAASKGYNILLCNTSRLADREESYISLLKSKSADGVIYTFAPLLPDKVRQVIPADRMVIFGENEQNLGFRTISLDSYKAGEIVAKYLIELGHKRIGFVTSPLSGFSLSRKSRLDGVIAAMKAAGLESGLVVKEGKDEKEINDSSFEIDIGFSLTEELLREHSVTAIIGVNDMVAFGALSHILRTDLRVPEDISVCGFDNIYLSRILKPHITTVDHYIADKARSAVEMIIASVEAEDDPSDRQMDTHDNMNGPMLIKRESTGPAPN</sequence>